<feature type="compositionally biased region" description="Polar residues" evidence="2">
    <location>
        <begin position="790"/>
        <end position="810"/>
    </location>
</feature>
<feature type="region of interest" description="Disordered" evidence="2">
    <location>
        <begin position="1065"/>
        <end position="1089"/>
    </location>
</feature>
<feature type="compositionally biased region" description="Basic and acidic residues" evidence="2">
    <location>
        <begin position="1307"/>
        <end position="1326"/>
    </location>
</feature>
<organism evidence="3 4">
    <name type="scientific">Adineta ricciae</name>
    <name type="common">Rotifer</name>
    <dbReference type="NCBI Taxonomy" id="249248"/>
    <lineage>
        <taxon>Eukaryota</taxon>
        <taxon>Metazoa</taxon>
        <taxon>Spiralia</taxon>
        <taxon>Gnathifera</taxon>
        <taxon>Rotifera</taxon>
        <taxon>Eurotatoria</taxon>
        <taxon>Bdelloidea</taxon>
        <taxon>Adinetida</taxon>
        <taxon>Adinetidae</taxon>
        <taxon>Adineta</taxon>
    </lineage>
</organism>
<feature type="region of interest" description="Disordered" evidence="2">
    <location>
        <begin position="635"/>
        <end position="671"/>
    </location>
</feature>
<sequence>MLQPRQQQQQQHQQQRFPPIAKPRRLKLLQDVTQQPYGIGVVRYIPNDSDRSSTKDDRSHETERIDPDPGSLTIERYERERAKRQVENTKEELDRVLKRVDNTLYNYDYAVQSTLIQHGMTREEVNSVEHVADIRELEYLLNDSLAKQRYKQRLMVFIVGQTEHASEKAKLLQQVGQFFVDQKQNFSAAEFNDYDDTGETVDEIETTLQSFDVKDCYGHVKSLGSRINELNEEIIQFLIQNTGTKQTKVMVERGKRKLAQVTKEAKEQLAELQSKLEIANAGMMAKEAAIQALGKDIETARAEIKTTEENQKKIQDELKKRETEIKFYKRRTNELEDVVSRYRNQIGDVSGYASATSQSEADDADDASRMNLETIDETESRYERESISSRIGKETGQATNAPVTTTDGTANNAAKPAPAAPALPPPPAASKSTKKSKTRDKRRSSFRSKKEAANQNNAEDPGEIYRRSQQLLESLLADKSENAPDLNTLFKPTRGVDLNNVTIDNLPTAFTNLRKFAIARVRELLKDLETKESANKETVQVLKQEFVEHKTTYEKERLLYFLTLNPDENTLQEEQNALAEKADNAHKLQMKAQKTAEEALNHLELFMVEQEKLDQQDVVRQTELVHRHSVVVNNMTGSNIAPPEHVEPVEEPINDRLSPNPKRSTLSQNSWKKLTAMSNVSSKQASMDEPKPTMFETAQTLKRMSSTTRKTPPLQTKSQRSNSIEQQQQQKPGTPLLRKTTQELLRKKSSVEQPFSQNNDRSPSLSRRISMAINDDANSAPKVATPQAYERTSSMQSRSLTRSNSINPAQKEQDKSSSGERSYHTSAAQSRRVSIALNRSPVRAEELERVLTTLVSEEIEALENYRRTSVKSRTSLREKYMSLLEEKKHELDDLKQQADVTLSRPTTSTRERKATESLEHSFHKQHSPSSPLSTSGAGLANTSRDNFSTLKHDHQQQTSLANSRPTTGRKKSPASPRMIQTDQYKIPFFHLYETIYSFRHSIMNLLEQNKFLPLADRADLIRQLSSTNDQNPATDFVDNSERALRDTVKILQTCLTTLTTTIDQNEEKHSQLARKEAETKTDENQSSAVIQQKESIIDDLNQKYQQATEVLTENQRKFQEELVENEKTIDNQQKLIQNYQQELLRLQGRLSTIENEEIAPPRIMFTRLDAERNEQILKQAVDNGKVSETTLDNIKDTMQDYVSLPCQQFSNIVKRYIQHRKANNLKSRAQNETFDNETKNGMEKMSIYYERRSGQISEHMASIRQHRSTLARKLTDTFGHLEHDSNIFLIRPVYSYQERSAVQTFMESEKPQSKELQPKRKSRETISRTNHSSTTSNDKEQQLFHIDQSFTAASRTSTDLQSNQKTEAADRSKQITELSRLQEFNIQRPILPVSQHSVPLLTTNIDDPSGSLHTYVPLSRSSISGSRKSVDLKNPVLSTEISILPVTNPITSNNAVSGDTRQATPPLPPIKSSSTSNASRAFDEDKEK</sequence>
<feature type="region of interest" description="Disordered" evidence="2">
    <location>
        <begin position="895"/>
        <end position="979"/>
    </location>
</feature>
<feature type="coiled-coil region" evidence="1">
    <location>
        <begin position="72"/>
        <end position="103"/>
    </location>
</feature>
<feature type="coiled-coil region" evidence="1">
    <location>
        <begin position="1090"/>
        <end position="1156"/>
    </location>
</feature>
<feature type="compositionally biased region" description="Polar residues" evidence="2">
    <location>
        <begin position="751"/>
        <end position="766"/>
    </location>
</feature>
<evidence type="ECO:0000313" key="4">
    <source>
        <dbReference type="Proteomes" id="UP000663828"/>
    </source>
</evidence>
<dbReference type="PANTHER" id="PTHR37915">
    <property type="match status" value="1"/>
</dbReference>
<feature type="region of interest" description="Disordered" evidence="2">
    <location>
        <begin position="43"/>
        <end position="70"/>
    </location>
</feature>
<feature type="compositionally biased region" description="Polar residues" evidence="2">
    <location>
        <begin position="1354"/>
        <end position="1366"/>
    </location>
</feature>
<accession>A0A814YY64</accession>
<feature type="region of interest" description="Disordered" evidence="2">
    <location>
        <begin position="1"/>
        <end position="23"/>
    </location>
</feature>
<feature type="region of interest" description="Disordered" evidence="2">
    <location>
        <begin position="1354"/>
        <end position="1373"/>
    </location>
</feature>
<dbReference type="EMBL" id="CAJNOR010002032">
    <property type="protein sequence ID" value="CAF1237435.1"/>
    <property type="molecule type" value="Genomic_DNA"/>
</dbReference>
<feature type="compositionally biased region" description="Polar residues" evidence="2">
    <location>
        <begin position="1449"/>
        <end position="1463"/>
    </location>
</feature>
<feature type="compositionally biased region" description="Polar residues" evidence="2">
    <location>
        <begin position="1327"/>
        <end position="1336"/>
    </location>
</feature>
<feature type="region of interest" description="Disordered" evidence="2">
    <location>
        <begin position="699"/>
        <end position="737"/>
    </location>
</feature>
<proteinExistence type="predicted"/>
<evidence type="ECO:0000256" key="1">
    <source>
        <dbReference type="SAM" id="Coils"/>
    </source>
</evidence>
<gene>
    <name evidence="3" type="ORF">XAT740_LOCUS25555</name>
</gene>
<feature type="compositionally biased region" description="Polar residues" evidence="2">
    <location>
        <begin position="396"/>
        <end position="412"/>
    </location>
</feature>
<evidence type="ECO:0000313" key="3">
    <source>
        <dbReference type="EMBL" id="CAF1237435.1"/>
    </source>
</evidence>
<feature type="region of interest" description="Disordered" evidence="2">
    <location>
        <begin position="1449"/>
        <end position="1488"/>
    </location>
</feature>
<keyword evidence="4" id="KW-1185">Reference proteome</keyword>
<feature type="coiled-coil region" evidence="1">
    <location>
        <begin position="251"/>
        <end position="345"/>
    </location>
</feature>
<reference evidence="3" key="1">
    <citation type="submission" date="2021-02" db="EMBL/GenBank/DDBJ databases">
        <authorList>
            <person name="Nowell W R."/>
        </authorList>
    </citation>
    <scope>NUCLEOTIDE SEQUENCE</scope>
</reference>
<dbReference type="Proteomes" id="UP000663828">
    <property type="component" value="Unassembled WGS sequence"/>
</dbReference>
<feature type="region of interest" description="Disordered" evidence="2">
    <location>
        <begin position="747"/>
        <end position="766"/>
    </location>
</feature>
<feature type="compositionally biased region" description="Basic and acidic residues" evidence="2">
    <location>
        <begin position="811"/>
        <end position="823"/>
    </location>
</feature>
<feature type="compositionally biased region" description="Polar residues" evidence="2">
    <location>
        <begin position="661"/>
        <end position="671"/>
    </location>
</feature>
<feature type="compositionally biased region" description="Polar residues" evidence="2">
    <location>
        <begin position="699"/>
        <end position="725"/>
    </location>
</feature>
<dbReference type="Gene3D" id="1.20.5.170">
    <property type="match status" value="1"/>
</dbReference>
<dbReference type="PANTHER" id="PTHR37915:SF3">
    <property type="match status" value="1"/>
</dbReference>
<protein>
    <submittedName>
        <fullName evidence="3">Uncharacterized protein</fullName>
    </submittedName>
</protein>
<feature type="compositionally biased region" description="Pro residues" evidence="2">
    <location>
        <begin position="418"/>
        <end position="428"/>
    </location>
</feature>
<feature type="compositionally biased region" description="Basic and acidic residues" evidence="2">
    <location>
        <begin position="909"/>
        <end position="922"/>
    </location>
</feature>
<feature type="compositionally biased region" description="Polar residues" evidence="2">
    <location>
        <begin position="898"/>
        <end position="908"/>
    </location>
</feature>
<feature type="region of interest" description="Disordered" evidence="2">
    <location>
        <begin position="1305"/>
        <end position="1342"/>
    </location>
</feature>
<feature type="compositionally biased region" description="Basic residues" evidence="2">
    <location>
        <begin position="432"/>
        <end position="447"/>
    </location>
</feature>
<feature type="compositionally biased region" description="Basic and acidic residues" evidence="2">
    <location>
        <begin position="1065"/>
        <end position="1083"/>
    </location>
</feature>
<evidence type="ECO:0000256" key="2">
    <source>
        <dbReference type="SAM" id="MobiDB-lite"/>
    </source>
</evidence>
<keyword evidence="1" id="KW-0175">Coiled coil</keyword>
<comment type="caution">
    <text evidence="3">The sequence shown here is derived from an EMBL/GenBank/DDBJ whole genome shotgun (WGS) entry which is preliminary data.</text>
</comment>
<feature type="compositionally biased region" description="Basic and acidic residues" evidence="2">
    <location>
        <begin position="378"/>
        <end position="393"/>
    </location>
</feature>
<feature type="region of interest" description="Disordered" evidence="2">
    <location>
        <begin position="773"/>
        <end position="832"/>
    </location>
</feature>
<feature type="compositionally biased region" description="Basic and acidic residues" evidence="2">
    <location>
        <begin position="48"/>
        <end position="67"/>
    </location>
</feature>
<name>A0A814YY64_ADIRI</name>
<feature type="region of interest" description="Disordered" evidence="2">
    <location>
        <begin position="351"/>
        <end position="464"/>
    </location>
</feature>
<feature type="compositionally biased region" description="Low complexity" evidence="2">
    <location>
        <begin position="1"/>
        <end position="15"/>
    </location>
</feature>
<feature type="compositionally biased region" description="Polar residues" evidence="2">
    <location>
        <begin position="927"/>
        <end position="949"/>
    </location>
</feature>
<feature type="compositionally biased region" description="Polar residues" evidence="2">
    <location>
        <begin position="956"/>
        <end position="966"/>
    </location>
</feature>
<feature type="coiled-coil region" evidence="1">
    <location>
        <begin position="571"/>
        <end position="598"/>
    </location>
</feature>